<protein>
    <submittedName>
        <fullName evidence="2">Uncharacterized protein</fullName>
    </submittedName>
</protein>
<proteinExistence type="predicted"/>
<dbReference type="EMBL" id="BMAT01004965">
    <property type="protein sequence ID" value="GFR84680.1"/>
    <property type="molecule type" value="Genomic_DNA"/>
</dbReference>
<comment type="caution">
    <text evidence="2">The sequence shown here is derived from an EMBL/GenBank/DDBJ whole genome shotgun (WGS) entry which is preliminary data.</text>
</comment>
<accession>A0AAV4GJT4</accession>
<name>A0AAV4GJT4_9GAST</name>
<keyword evidence="3" id="KW-1185">Reference proteome</keyword>
<gene>
    <name evidence="2" type="ORF">ElyMa_002423200</name>
</gene>
<dbReference type="AlphaFoldDB" id="A0AAV4GJT4"/>
<dbReference type="Proteomes" id="UP000762676">
    <property type="component" value="Unassembled WGS sequence"/>
</dbReference>
<feature type="region of interest" description="Disordered" evidence="1">
    <location>
        <begin position="24"/>
        <end position="43"/>
    </location>
</feature>
<evidence type="ECO:0000256" key="1">
    <source>
        <dbReference type="SAM" id="MobiDB-lite"/>
    </source>
</evidence>
<reference evidence="2 3" key="1">
    <citation type="journal article" date="2021" name="Elife">
        <title>Chloroplast acquisition without the gene transfer in kleptoplastic sea slugs, Plakobranchus ocellatus.</title>
        <authorList>
            <person name="Maeda T."/>
            <person name="Takahashi S."/>
            <person name="Yoshida T."/>
            <person name="Shimamura S."/>
            <person name="Takaki Y."/>
            <person name="Nagai Y."/>
            <person name="Toyoda A."/>
            <person name="Suzuki Y."/>
            <person name="Arimoto A."/>
            <person name="Ishii H."/>
            <person name="Satoh N."/>
            <person name="Nishiyama T."/>
            <person name="Hasebe M."/>
            <person name="Maruyama T."/>
            <person name="Minagawa J."/>
            <person name="Obokata J."/>
            <person name="Shigenobu S."/>
        </authorList>
    </citation>
    <scope>NUCLEOTIDE SEQUENCE [LARGE SCALE GENOMIC DNA]</scope>
</reference>
<feature type="region of interest" description="Disordered" evidence="1">
    <location>
        <begin position="52"/>
        <end position="91"/>
    </location>
</feature>
<evidence type="ECO:0000313" key="3">
    <source>
        <dbReference type="Proteomes" id="UP000762676"/>
    </source>
</evidence>
<sequence>MMITNQLSMVKLVGINQCQLSFKTTAGPKVSPNGNHGTAKDHVEDRCKDGETISYSGKELPGDEMLDNESDGRTLRGAISCSGQTKPSRVG</sequence>
<feature type="compositionally biased region" description="Polar residues" evidence="1">
    <location>
        <begin position="81"/>
        <end position="91"/>
    </location>
</feature>
<evidence type="ECO:0000313" key="2">
    <source>
        <dbReference type="EMBL" id="GFR84680.1"/>
    </source>
</evidence>
<organism evidence="2 3">
    <name type="scientific">Elysia marginata</name>
    <dbReference type="NCBI Taxonomy" id="1093978"/>
    <lineage>
        <taxon>Eukaryota</taxon>
        <taxon>Metazoa</taxon>
        <taxon>Spiralia</taxon>
        <taxon>Lophotrochozoa</taxon>
        <taxon>Mollusca</taxon>
        <taxon>Gastropoda</taxon>
        <taxon>Heterobranchia</taxon>
        <taxon>Euthyneura</taxon>
        <taxon>Panpulmonata</taxon>
        <taxon>Sacoglossa</taxon>
        <taxon>Placobranchoidea</taxon>
        <taxon>Plakobranchidae</taxon>
        <taxon>Elysia</taxon>
    </lineage>
</organism>